<proteinExistence type="predicted"/>
<name>A0A814QG60_9BILA</name>
<keyword evidence="1" id="KW-0732">Signal</keyword>
<gene>
    <name evidence="2" type="ORF">GPM918_LOCUS19604</name>
    <name evidence="3" type="ORF">OVA965_LOCUS28688</name>
    <name evidence="4" type="ORF">SRO942_LOCUS19601</name>
    <name evidence="5" type="ORF">TMI583_LOCUS29449</name>
</gene>
<protein>
    <submittedName>
        <fullName evidence="2">Uncharacterized protein</fullName>
    </submittedName>
</protein>
<evidence type="ECO:0000313" key="4">
    <source>
        <dbReference type="EMBL" id="CAF3882874.1"/>
    </source>
</evidence>
<evidence type="ECO:0000313" key="6">
    <source>
        <dbReference type="Proteomes" id="UP000663829"/>
    </source>
</evidence>
<feature type="signal peptide" evidence="1">
    <location>
        <begin position="1"/>
        <end position="21"/>
    </location>
</feature>
<organism evidence="2 6">
    <name type="scientific">Didymodactylos carnosus</name>
    <dbReference type="NCBI Taxonomy" id="1234261"/>
    <lineage>
        <taxon>Eukaryota</taxon>
        <taxon>Metazoa</taxon>
        <taxon>Spiralia</taxon>
        <taxon>Gnathifera</taxon>
        <taxon>Rotifera</taxon>
        <taxon>Eurotatoria</taxon>
        <taxon>Bdelloidea</taxon>
        <taxon>Philodinida</taxon>
        <taxon>Philodinidae</taxon>
        <taxon>Didymodactylos</taxon>
    </lineage>
</organism>
<dbReference type="Proteomes" id="UP000663829">
    <property type="component" value="Unassembled WGS sequence"/>
</dbReference>
<dbReference type="EMBL" id="CAJNOK010019707">
    <property type="protein sequence ID" value="CAF1304399.1"/>
    <property type="molecule type" value="Genomic_DNA"/>
</dbReference>
<dbReference type="Proteomes" id="UP000681722">
    <property type="component" value="Unassembled WGS sequence"/>
</dbReference>
<dbReference type="OrthoDB" id="10010954at2759"/>
<keyword evidence="6" id="KW-1185">Reference proteome</keyword>
<dbReference type="EMBL" id="CAJNOQ010005991">
    <property type="protein sequence ID" value="CAF1119182.1"/>
    <property type="molecule type" value="Genomic_DNA"/>
</dbReference>
<accession>A0A814QG60</accession>
<evidence type="ECO:0000313" key="2">
    <source>
        <dbReference type="EMBL" id="CAF1119182.1"/>
    </source>
</evidence>
<comment type="caution">
    <text evidence="2">The sequence shown here is derived from an EMBL/GenBank/DDBJ whole genome shotgun (WGS) entry which is preliminary data.</text>
</comment>
<evidence type="ECO:0000313" key="5">
    <source>
        <dbReference type="EMBL" id="CAF4111257.1"/>
    </source>
</evidence>
<evidence type="ECO:0000313" key="3">
    <source>
        <dbReference type="EMBL" id="CAF1304399.1"/>
    </source>
</evidence>
<dbReference type="AlphaFoldDB" id="A0A814QG60"/>
<reference evidence="2" key="1">
    <citation type="submission" date="2021-02" db="EMBL/GenBank/DDBJ databases">
        <authorList>
            <person name="Nowell W R."/>
        </authorList>
    </citation>
    <scope>NUCLEOTIDE SEQUENCE</scope>
</reference>
<dbReference type="Proteomes" id="UP000682733">
    <property type="component" value="Unassembled WGS sequence"/>
</dbReference>
<dbReference type="Proteomes" id="UP000677228">
    <property type="component" value="Unassembled WGS sequence"/>
</dbReference>
<feature type="chain" id="PRO_5044131980" evidence="1">
    <location>
        <begin position="22"/>
        <end position="266"/>
    </location>
</feature>
<dbReference type="EMBL" id="CAJOBC010005991">
    <property type="protein sequence ID" value="CAF3882874.1"/>
    <property type="molecule type" value="Genomic_DNA"/>
</dbReference>
<dbReference type="EMBL" id="CAJOBA010041291">
    <property type="protein sequence ID" value="CAF4111257.1"/>
    <property type="molecule type" value="Genomic_DNA"/>
</dbReference>
<sequence length="266" mass="29326">MLKLFQALVLLVLLLISLCSSKSNEEINKKLYTRVLEFLGTLAPGKCAGILLNKTNSDLFSPKLSGRILPPGSFDTPSDALEYLYGILCAIPGMAERPYTAISSQLAQLTYDAEKYLVGAEIVLQLTHNKQVTFLVFIAFDKNYALCGYDGQIRNPGLTFDQPKKTNADTIEKLCAGIQKICTGNNTQYKNMKQCITFMTNEIPFSTYDRLDQNNVICRTLHIQLAVVAPTVHCPHVGPTGGGKCADKTSESYYQNATYLSCAAQR</sequence>
<evidence type="ECO:0000256" key="1">
    <source>
        <dbReference type="SAM" id="SignalP"/>
    </source>
</evidence>